<evidence type="ECO:0000313" key="3">
    <source>
        <dbReference type="EMBL" id="MDS0259433.1"/>
    </source>
</evidence>
<evidence type="ECO:0000256" key="1">
    <source>
        <dbReference type="SAM" id="MobiDB-lite"/>
    </source>
</evidence>
<proteinExistence type="predicted"/>
<keyword evidence="2" id="KW-0472">Membrane</keyword>
<keyword evidence="4" id="KW-1185">Reference proteome</keyword>
<name>A0ABU2FAY3_9EURY</name>
<keyword evidence="2" id="KW-1133">Transmembrane helix</keyword>
<keyword evidence="2" id="KW-0812">Transmembrane</keyword>
<feature type="transmembrane region" description="Helical" evidence="2">
    <location>
        <begin position="198"/>
        <end position="220"/>
    </location>
</feature>
<comment type="caution">
    <text evidence="3">The sequence shown here is derived from an EMBL/GenBank/DDBJ whole genome shotgun (WGS) entry which is preliminary data.</text>
</comment>
<dbReference type="Proteomes" id="UP001259659">
    <property type="component" value="Unassembled WGS sequence"/>
</dbReference>
<dbReference type="EMBL" id="JAMQON010000002">
    <property type="protein sequence ID" value="MDS0259433.1"/>
    <property type="molecule type" value="Genomic_DNA"/>
</dbReference>
<organism evidence="3 4">
    <name type="scientific">Haloarcula saliterrae</name>
    <dbReference type="NCBI Taxonomy" id="2950534"/>
    <lineage>
        <taxon>Archaea</taxon>
        <taxon>Methanobacteriati</taxon>
        <taxon>Methanobacteriota</taxon>
        <taxon>Stenosarchaea group</taxon>
        <taxon>Halobacteria</taxon>
        <taxon>Halobacteriales</taxon>
        <taxon>Haloarculaceae</taxon>
        <taxon>Haloarcula</taxon>
    </lineage>
</organism>
<accession>A0ABU2FAY3</accession>
<gene>
    <name evidence="3" type="ORF">NDI56_08515</name>
</gene>
<protein>
    <submittedName>
        <fullName evidence="3">Uncharacterized protein</fullName>
    </submittedName>
</protein>
<feature type="region of interest" description="Disordered" evidence="1">
    <location>
        <begin position="260"/>
        <end position="281"/>
    </location>
</feature>
<reference evidence="3 4" key="1">
    <citation type="submission" date="2022-06" db="EMBL/GenBank/DDBJ databases">
        <title>Haloarcula sp. a new haloarchaeum isolate from saline soil.</title>
        <authorList>
            <person name="Strakova D."/>
            <person name="Galisteo C."/>
            <person name="Sanchez-Porro C."/>
            <person name="Ventosa A."/>
        </authorList>
    </citation>
    <scope>NUCLEOTIDE SEQUENCE [LARGE SCALE GENOMIC DNA]</scope>
    <source>
        <strain evidence="3 4">S1CR25-12</strain>
    </source>
</reference>
<sequence length="281" mass="29730">MRVLLALFAALALVLVAGGGAVAQGGDPAWAEAVHDDLERGAAAHNEWVEREDPEFTGDRLAENERAELTVRDDAGAEAMYSLRTDEEMRITDVARGPTDGETVRMFASKPALERALRSENPGEALGEALAAGDIRVERVVDVGGHRLGLGAMEGLLGLLGVGAGAALLGVLGVGTVVSLPVLLLSRGSDALRTALRRLLQLLSAVFGLLTKFVTVVTTMEILGFSVRERIATAVTGLRDRGHEAGRWLRHRLAALDDMQERGDREATGGSDTQGHGDDGR</sequence>
<dbReference type="RefSeq" id="WP_310919043.1">
    <property type="nucleotide sequence ID" value="NZ_JAMQON010000002.1"/>
</dbReference>
<feature type="transmembrane region" description="Helical" evidence="2">
    <location>
        <begin position="156"/>
        <end position="186"/>
    </location>
</feature>
<evidence type="ECO:0000256" key="2">
    <source>
        <dbReference type="SAM" id="Phobius"/>
    </source>
</evidence>
<evidence type="ECO:0000313" key="4">
    <source>
        <dbReference type="Proteomes" id="UP001259659"/>
    </source>
</evidence>